<evidence type="ECO:0000256" key="3">
    <source>
        <dbReference type="ARBA" id="ARBA00022676"/>
    </source>
</evidence>
<feature type="transmembrane region" description="Helical" evidence="8">
    <location>
        <begin position="377"/>
        <end position="395"/>
    </location>
</feature>
<evidence type="ECO:0000313" key="11">
    <source>
        <dbReference type="Proteomes" id="UP000428260"/>
    </source>
</evidence>
<name>A0A6I6JSW9_9BACT</name>
<evidence type="ECO:0000256" key="8">
    <source>
        <dbReference type="SAM" id="Phobius"/>
    </source>
</evidence>
<feature type="transmembrane region" description="Helical" evidence="8">
    <location>
        <begin position="407"/>
        <end position="429"/>
    </location>
</feature>
<accession>A0A6I6JSW9</accession>
<keyword evidence="5 8" id="KW-0812">Transmembrane</keyword>
<evidence type="ECO:0000313" key="10">
    <source>
        <dbReference type="EMBL" id="QGY43252.1"/>
    </source>
</evidence>
<reference evidence="10 11" key="1">
    <citation type="submission" date="2019-11" db="EMBL/GenBank/DDBJ databases">
        <authorList>
            <person name="Zheng R.K."/>
            <person name="Sun C.M."/>
        </authorList>
    </citation>
    <scope>NUCLEOTIDE SEQUENCE [LARGE SCALE GENOMIC DNA]</scope>
    <source>
        <strain evidence="10 11">WC007</strain>
    </source>
</reference>
<dbReference type="PANTHER" id="PTHR33908:SF11">
    <property type="entry name" value="MEMBRANE PROTEIN"/>
    <property type="match status" value="1"/>
</dbReference>
<protein>
    <recommendedName>
        <fullName evidence="9">Glycosyltransferase RgtA/B/C/D-like domain-containing protein</fullName>
    </recommendedName>
</protein>
<evidence type="ECO:0000256" key="1">
    <source>
        <dbReference type="ARBA" id="ARBA00004651"/>
    </source>
</evidence>
<feature type="transmembrane region" description="Helical" evidence="8">
    <location>
        <begin position="163"/>
        <end position="195"/>
    </location>
</feature>
<evidence type="ECO:0000256" key="6">
    <source>
        <dbReference type="ARBA" id="ARBA00022989"/>
    </source>
</evidence>
<sequence length="545" mass="62251">MPVKKSYKNILWGYAFLLLVLAYIFGLFIDLTGDSGLYAAIARQMVESHDWLTLKINKELYDQKPHLLFWLAGLGIKIFGNTNFAFKIFPTLWALAGVYFTYRLGKLLYSKTAGKYAALIAGTSQVFVLYLLDIHTDTVLQTGVILALWQLTAFLKSGTPIHFFWGFVGVGLAMLAKGPVGAVIPFFMVFIYLIARKDYRHIFHPKWFFGIIIAFIVVSPSLVHLYKSFGTEGIRFFFITNNFGRISGEYAGSSNDPFFYLYNSLWIFLPWTVFVVFAVFSEIKSWFSKKKSDVWGIALLGSVLIFTVILSIAKGKSPNYFLMAVFPIAVLTGRWMAQNVSSSTKTEKSVQGFQWAVIGIILLVFGLALFINQGNNGWLPIALILFFLIAVIFAFRFQNKKSLRVILVSFVLAGTLSLFLNVSVIPHLYDYQGARQVVRIYQQNRNENDKLYNFDLEEYELFFMAKDSVGNIDTWEKLFEVLERPGSWVYTNSTKFEEISHLEYKTDTAFVIRQHGMNHLNGRFLNPATRESNLKTNYLIRISGK</sequence>
<organism evidence="10 11">
    <name type="scientific">Maribellus comscasis</name>
    <dbReference type="NCBI Taxonomy" id="2681766"/>
    <lineage>
        <taxon>Bacteria</taxon>
        <taxon>Pseudomonadati</taxon>
        <taxon>Bacteroidota</taxon>
        <taxon>Bacteroidia</taxon>
        <taxon>Marinilabiliales</taxon>
        <taxon>Prolixibacteraceae</taxon>
        <taxon>Maribellus</taxon>
    </lineage>
</organism>
<evidence type="ECO:0000256" key="5">
    <source>
        <dbReference type="ARBA" id="ARBA00022692"/>
    </source>
</evidence>
<dbReference type="InterPro" id="IPR038731">
    <property type="entry name" value="RgtA/B/C-like"/>
</dbReference>
<dbReference type="EMBL" id="CP046401">
    <property type="protein sequence ID" value="QGY43252.1"/>
    <property type="molecule type" value="Genomic_DNA"/>
</dbReference>
<evidence type="ECO:0000259" key="9">
    <source>
        <dbReference type="Pfam" id="PF13231"/>
    </source>
</evidence>
<gene>
    <name evidence="10" type="ORF">GM418_06140</name>
</gene>
<comment type="subcellular location">
    <subcellularLocation>
        <location evidence="1">Cell membrane</location>
        <topology evidence="1">Multi-pass membrane protein</topology>
    </subcellularLocation>
</comment>
<evidence type="ECO:0000256" key="7">
    <source>
        <dbReference type="ARBA" id="ARBA00023136"/>
    </source>
</evidence>
<dbReference type="KEGG" id="mcos:GM418_06140"/>
<feature type="transmembrane region" description="Helical" evidence="8">
    <location>
        <begin position="349"/>
        <end position="371"/>
    </location>
</feature>
<dbReference type="Proteomes" id="UP000428260">
    <property type="component" value="Chromosome"/>
</dbReference>
<dbReference type="RefSeq" id="WP_158864199.1">
    <property type="nucleotide sequence ID" value="NZ_CP046401.1"/>
</dbReference>
<dbReference type="GO" id="GO:0016763">
    <property type="term" value="F:pentosyltransferase activity"/>
    <property type="evidence" value="ECO:0007669"/>
    <property type="project" value="TreeGrafter"/>
</dbReference>
<keyword evidence="4" id="KW-0808">Transferase</keyword>
<feature type="transmembrane region" description="Helical" evidence="8">
    <location>
        <begin position="207"/>
        <end position="226"/>
    </location>
</feature>
<keyword evidence="3" id="KW-0328">Glycosyltransferase</keyword>
<proteinExistence type="predicted"/>
<dbReference type="GO" id="GO:0005886">
    <property type="term" value="C:plasma membrane"/>
    <property type="evidence" value="ECO:0007669"/>
    <property type="project" value="UniProtKB-SubCell"/>
</dbReference>
<feature type="transmembrane region" description="Helical" evidence="8">
    <location>
        <begin position="259"/>
        <end position="280"/>
    </location>
</feature>
<dbReference type="GO" id="GO:0009103">
    <property type="term" value="P:lipopolysaccharide biosynthetic process"/>
    <property type="evidence" value="ECO:0007669"/>
    <property type="project" value="UniProtKB-ARBA"/>
</dbReference>
<dbReference type="InterPro" id="IPR050297">
    <property type="entry name" value="LipidA_mod_glycosyltrf_83"/>
</dbReference>
<keyword evidence="6 8" id="KW-1133">Transmembrane helix</keyword>
<dbReference type="AlphaFoldDB" id="A0A6I6JSW9"/>
<keyword evidence="7 8" id="KW-0472">Membrane</keyword>
<keyword evidence="2" id="KW-1003">Cell membrane</keyword>
<keyword evidence="11" id="KW-1185">Reference proteome</keyword>
<dbReference type="Pfam" id="PF13231">
    <property type="entry name" value="PMT_2"/>
    <property type="match status" value="1"/>
</dbReference>
<feature type="transmembrane region" description="Helical" evidence="8">
    <location>
        <begin position="12"/>
        <end position="29"/>
    </location>
</feature>
<feature type="transmembrane region" description="Helical" evidence="8">
    <location>
        <begin position="84"/>
        <end position="102"/>
    </location>
</feature>
<feature type="domain" description="Glycosyltransferase RgtA/B/C/D-like" evidence="9">
    <location>
        <begin position="64"/>
        <end position="223"/>
    </location>
</feature>
<dbReference type="PANTHER" id="PTHR33908">
    <property type="entry name" value="MANNOSYLTRANSFERASE YKCB-RELATED"/>
    <property type="match status" value="1"/>
</dbReference>
<feature type="transmembrane region" description="Helical" evidence="8">
    <location>
        <begin position="319"/>
        <end position="337"/>
    </location>
</feature>
<evidence type="ECO:0000256" key="4">
    <source>
        <dbReference type="ARBA" id="ARBA00022679"/>
    </source>
</evidence>
<evidence type="ECO:0000256" key="2">
    <source>
        <dbReference type="ARBA" id="ARBA00022475"/>
    </source>
</evidence>
<feature type="transmembrane region" description="Helical" evidence="8">
    <location>
        <begin position="292"/>
        <end position="313"/>
    </location>
</feature>